<evidence type="ECO:0008006" key="4">
    <source>
        <dbReference type="Google" id="ProtNLM"/>
    </source>
</evidence>
<proteinExistence type="predicted"/>
<organism evidence="2 3">
    <name type="scientific">Caulochytrium protostelioides</name>
    <dbReference type="NCBI Taxonomy" id="1555241"/>
    <lineage>
        <taxon>Eukaryota</taxon>
        <taxon>Fungi</taxon>
        <taxon>Fungi incertae sedis</taxon>
        <taxon>Chytridiomycota</taxon>
        <taxon>Chytridiomycota incertae sedis</taxon>
        <taxon>Chytridiomycetes</taxon>
        <taxon>Caulochytriales</taxon>
        <taxon>Caulochytriaceae</taxon>
        <taxon>Caulochytrium</taxon>
    </lineage>
</organism>
<sequence length="333" mass="36500">MTLPETVRRRGAQIQAAILHMVAQQRPQRSPTQPPCWIVGIRGGQGSGKTTCMRHVAAELAHRGIDAIAFSLDDFYLPHAQQQALAGCRPSGAFSDTRNASSSSTTSSDNPLLRTRGQAGTHDVALLTSVLDDLRHGRACRIPRYDKTAYAGEGDRMASEHDQVIAALPCPHQAAVPSRVVLFEGWMVGYRPLVPPALATRAAAMADRLAGTTVAQLADINARLAAYLPLWTMLDAQIWLTPASIEQIRDWRWEAERAQPQGPSLSREACDAFVARFIPGYVLWDEPEYTRASYAAQCRATAQPLLIKGFLLDEHRETLFEYPDAASSLSQTT</sequence>
<dbReference type="EMBL" id="ML014160">
    <property type="protein sequence ID" value="RKP01823.1"/>
    <property type="molecule type" value="Genomic_DNA"/>
</dbReference>
<dbReference type="InterPro" id="IPR027417">
    <property type="entry name" value="P-loop_NTPase"/>
</dbReference>
<dbReference type="Gene3D" id="3.40.50.300">
    <property type="entry name" value="P-loop containing nucleotide triphosphate hydrolases"/>
    <property type="match status" value="1"/>
</dbReference>
<dbReference type="PANTHER" id="PTHR10285">
    <property type="entry name" value="URIDINE KINASE"/>
    <property type="match status" value="1"/>
</dbReference>
<dbReference type="Proteomes" id="UP000274922">
    <property type="component" value="Unassembled WGS sequence"/>
</dbReference>
<evidence type="ECO:0000313" key="2">
    <source>
        <dbReference type="EMBL" id="RKP01823.1"/>
    </source>
</evidence>
<gene>
    <name evidence="2" type="ORF">CXG81DRAFT_25527</name>
</gene>
<dbReference type="OrthoDB" id="347435at2759"/>
<feature type="region of interest" description="Disordered" evidence="1">
    <location>
        <begin position="89"/>
        <end position="117"/>
    </location>
</feature>
<protein>
    <recommendedName>
        <fullName evidence="4">P-loop containing nucleoside triphosphate hydrolase protein</fullName>
    </recommendedName>
</protein>
<dbReference type="STRING" id="1555241.A0A4P9X921"/>
<keyword evidence="3" id="KW-1185">Reference proteome</keyword>
<reference evidence="3" key="1">
    <citation type="journal article" date="2018" name="Nat. Microbiol.">
        <title>Leveraging single-cell genomics to expand the fungal tree of life.</title>
        <authorList>
            <person name="Ahrendt S.R."/>
            <person name="Quandt C.A."/>
            <person name="Ciobanu D."/>
            <person name="Clum A."/>
            <person name="Salamov A."/>
            <person name="Andreopoulos B."/>
            <person name="Cheng J.F."/>
            <person name="Woyke T."/>
            <person name="Pelin A."/>
            <person name="Henrissat B."/>
            <person name="Reynolds N.K."/>
            <person name="Benny G.L."/>
            <person name="Smith M.E."/>
            <person name="James T.Y."/>
            <person name="Grigoriev I.V."/>
        </authorList>
    </citation>
    <scope>NUCLEOTIDE SEQUENCE [LARGE SCALE GENOMIC DNA]</scope>
    <source>
        <strain evidence="3">ATCC 52028</strain>
    </source>
</reference>
<dbReference type="AlphaFoldDB" id="A0A4P9X921"/>
<name>A0A4P9X921_9FUNG</name>
<dbReference type="SUPFAM" id="SSF52540">
    <property type="entry name" value="P-loop containing nucleoside triphosphate hydrolases"/>
    <property type="match status" value="1"/>
</dbReference>
<evidence type="ECO:0000313" key="3">
    <source>
        <dbReference type="Proteomes" id="UP000274922"/>
    </source>
</evidence>
<evidence type="ECO:0000256" key="1">
    <source>
        <dbReference type="SAM" id="MobiDB-lite"/>
    </source>
</evidence>
<accession>A0A4P9X921</accession>